<name>A0A6A4R8N9_LUPAL</name>
<evidence type="ECO:0000313" key="1">
    <source>
        <dbReference type="EMBL" id="KAE9621983.1"/>
    </source>
</evidence>
<dbReference type="EMBL" id="WOCE01000001">
    <property type="protein sequence ID" value="KAE9621983.1"/>
    <property type="molecule type" value="Genomic_DNA"/>
</dbReference>
<accession>A0A6A4R8N9</accession>
<reference evidence="2" key="1">
    <citation type="journal article" date="2020" name="Nat. Commun.">
        <title>Genome sequence of the cluster root forming white lupin.</title>
        <authorList>
            <person name="Hufnagel B."/>
            <person name="Marques A."/>
            <person name="Soriano A."/>
            <person name="Marques L."/>
            <person name="Divol F."/>
            <person name="Doumas P."/>
            <person name="Sallet E."/>
            <person name="Mancinotti D."/>
            <person name="Carrere S."/>
            <person name="Marande W."/>
            <person name="Arribat S."/>
            <person name="Keller J."/>
            <person name="Huneau C."/>
            <person name="Blein T."/>
            <person name="Aime D."/>
            <person name="Laguerre M."/>
            <person name="Taylor J."/>
            <person name="Schubert V."/>
            <person name="Nelson M."/>
            <person name="Geu-Flores F."/>
            <person name="Crespi M."/>
            <person name="Gallardo-Guerrero K."/>
            <person name="Delaux P.-M."/>
            <person name="Salse J."/>
            <person name="Berges H."/>
            <person name="Guyot R."/>
            <person name="Gouzy J."/>
            <person name="Peret B."/>
        </authorList>
    </citation>
    <scope>NUCLEOTIDE SEQUENCE [LARGE SCALE GENOMIC DNA]</scope>
    <source>
        <strain evidence="2">cv. Amiga</strain>
    </source>
</reference>
<dbReference type="Proteomes" id="UP000447434">
    <property type="component" value="Chromosome 1"/>
</dbReference>
<dbReference type="OrthoDB" id="2747330at2759"/>
<keyword evidence="2" id="KW-1185">Reference proteome</keyword>
<comment type="caution">
    <text evidence="1">The sequence shown here is derived from an EMBL/GenBank/DDBJ whole genome shotgun (WGS) entry which is preliminary data.</text>
</comment>
<sequence>MDLNLKLTLLLLFILSVELCFITNANLVLPVQRKFKVSHKNLTEIKAHDTRRHGRFLSTVDIEIGGNGLPSKTGFDFSIIIFNR</sequence>
<evidence type="ECO:0000313" key="2">
    <source>
        <dbReference type="Proteomes" id="UP000447434"/>
    </source>
</evidence>
<protein>
    <submittedName>
        <fullName evidence="1">Putative aspartic peptidase A1 family</fullName>
    </submittedName>
</protein>
<dbReference type="AlphaFoldDB" id="A0A6A4R8N9"/>
<organism evidence="1 2">
    <name type="scientific">Lupinus albus</name>
    <name type="common">White lupine</name>
    <name type="synonym">Lupinus termis</name>
    <dbReference type="NCBI Taxonomy" id="3870"/>
    <lineage>
        <taxon>Eukaryota</taxon>
        <taxon>Viridiplantae</taxon>
        <taxon>Streptophyta</taxon>
        <taxon>Embryophyta</taxon>
        <taxon>Tracheophyta</taxon>
        <taxon>Spermatophyta</taxon>
        <taxon>Magnoliopsida</taxon>
        <taxon>eudicotyledons</taxon>
        <taxon>Gunneridae</taxon>
        <taxon>Pentapetalae</taxon>
        <taxon>rosids</taxon>
        <taxon>fabids</taxon>
        <taxon>Fabales</taxon>
        <taxon>Fabaceae</taxon>
        <taxon>Papilionoideae</taxon>
        <taxon>50 kb inversion clade</taxon>
        <taxon>genistoids sensu lato</taxon>
        <taxon>core genistoids</taxon>
        <taxon>Genisteae</taxon>
        <taxon>Lupinus</taxon>
    </lineage>
</organism>
<gene>
    <name evidence="1" type="ORF">Lalb_Chr01g0020521</name>
</gene>
<proteinExistence type="predicted"/>